<keyword evidence="3" id="KW-1185">Reference proteome</keyword>
<dbReference type="InterPro" id="IPR034904">
    <property type="entry name" value="FSCA_dom_sf"/>
</dbReference>
<accession>A0A4Y9VRP7</accession>
<gene>
    <name evidence="2" type="ORF">C3Y98_05970</name>
</gene>
<dbReference type="Pfam" id="PF01883">
    <property type="entry name" value="FeS_assembly_P"/>
    <property type="match status" value="1"/>
</dbReference>
<reference evidence="2 3" key="1">
    <citation type="submission" date="2018-02" db="EMBL/GenBank/DDBJ databases">
        <title>A novel lanthanide dependent methylotroph, Methylotenera sp. La3113.</title>
        <authorList>
            <person name="Lv H."/>
            <person name="Tani A."/>
        </authorList>
    </citation>
    <scope>NUCLEOTIDE SEQUENCE [LARGE SCALE GENOMIC DNA]</scope>
    <source>
        <strain evidence="2 3">La3113</strain>
    </source>
</reference>
<dbReference type="AlphaFoldDB" id="A0A4Y9VRP7"/>
<dbReference type="EMBL" id="PQVH01000008">
    <property type="protein sequence ID" value="TFW71634.1"/>
    <property type="molecule type" value="Genomic_DNA"/>
</dbReference>
<dbReference type="InterPro" id="IPR002744">
    <property type="entry name" value="MIP18-like"/>
</dbReference>
<dbReference type="OrthoDB" id="9805360at2"/>
<protein>
    <submittedName>
        <fullName evidence="2">Hydroxylase</fullName>
    </submittedName>
</protein>
<evidence type="ECO:0000313" key="2">
    <source>
        <dbReference type="EMBL" id="TFW71634.1"/>
    </source>
</evidence>
<evidence type="ECO:0000313" key="3">
    <source>
        <dbReference type="Proteomes" id="UP000297706"/>
    </source>
</evidence>
<dbReference type="Gene3D" id="3.30.300.130">
    <property type="entry name" value="Fe-S cluster assembly (FSCA)"/>
    <property type="match status" value="1"/>
</dbReference>
<dbReference type="RefSeq" id="WP_135277195.1">
    <property type="nucleotide sequence ID" value="NZ_PQVH01000008.1"/>
</dbReference>
<comment type="caution">
    <text evidence="2">The sequence shown here is derived from an EMBL/GenBank/DDBJ whole genome shotgun (WGS) entry which is preliminary data.</text>
</comment>
<name>A0A4Y9VRP7_9PROT</name>
<dbReference type="PANTHER" id="PTHR42831:SF1">
    <property type="entry name" value="FE-S PROTEIN MATURATION AUXILIARY FACTOR YITW"/>
    <property type="match status" value="1"/>
</dbReference>
<dbReference type="SUPFAM" id="SSF117916">
    <property type="entry name" value="Fe-S cluster assembly (FSCA) domain-like"/>
    <property type="match status" value="1"/>
</dbReference>
<feature type="domain" description="MIP18 family-like" evidence="1">
    <location>
        <begin position="20"/>
        <end position="83"/>
    </location>
</feature>
<proteinExistence type="predicted"/>
<dbReference type="Proteomes" id="UP000297706">
    <property type="component" value="Unassembled WGS sequence"/>
</dbReference>
<dbReference type="InterPro" id="IPR052339">
    <property type="entry name" value="Fe-S_Maturation_MIP18"/>
</dbReference>
<organism evidence="2 3">
    <name type="scientific">Methylotenera oryzisoli</name>
    <dbReference type="NCBI Taxonomy" id="2080758"/>
    <lineage>
        <taxon>Bacteria</taxon>
        <taxon>Pseudomonadati</taxon>
        <taxon>Pseudomonadota</taxon>
        <taxon>Betaproteobacteria</taxon>
        <taxon>Nitrosomonadales</taxon>
        <taxon>Methylophilaceae</taxon>
        <taxon>Methylotenera</taxon>
    </lineage>
</organism>
<sequence>MTLNQLSFNQLNLNQLNKDEQRIYTALQSVIDPEIGENLIDLGLIYGIRIQNNIAKVTFSMTSHACPMSEIVIESIHDSVSKTLTDHIELELDLVWEPPWEPAMMSEQAKQRLGWGSTA</sequence>
<dbReference type="PANTHER" id="PTHR42831">
    <property type="entry name" value="FE-S PROTEIN MATURATION AUXILIARY FACTOR YITW"/>
    <property type="match status" value="1"/>
</dbReference>
<evidence type="ECO:0000259" key="1">
    <source>
        <dbReference type="Pfam" id="PF01883"/>
    </source>
</evidence>